<feature type="transmembrane region" description="Helical" evidence="1">
    <location>
        <begin position="273"/>
        <end position="292"/>
    </location>
</feature>
<evidence type="ECO:0000259" key="2">
    <source>
        <dbReference type="Pfam" id="PF20237"/>
    </source>
</evidence>
<dbReference type="Proteomes" id="UP001310594">
    <property type="component" value="Unassembled WGS sequence"/>
</dbReference>
<dbReference type="EMBL" id="JAVRQU010000015">
    <property type="protein sequence ID" value="KAK5694842.1"/>
    <property type="molecule type" value="Genomic_DNA"/>
</dbReference>
<accession>A0AAN7W2J8</accession>
<dbReference type="InterPro" id="IPR046529">
    <property type="entry name" value="DUF6594"/>
</dbReference>
<feature type="transmembrane region" description="Helical" evidence="1">
    <location>
        <begin position="243"/>
        <end position="266"/>
    </location>
</feature>
<feature type="domain" description="DUF6594" evidence="2">
    <location>
        <begin position="25"/>
        <end position="285"/>
    </location>
</feature>
<gene>
    <name evidence="3" type="ORF">LTR97_009433</name>
</gene>
<sequence>MYVMNSVYKVTDRSQISVDDFPVGYPNLATFADSDESFSLYRRFGYLQSRLLLDKQDELRQLEIQLDVLDKDEKDPAALISRDGQGQPRKALLTQIESKFRDYASLLSTAHELISFHRPADSEHQSVLNYMFNVAPIHDAESQYIYCKEDLVTLRPGRENAWLDRSIEKALQPLNCHLVRYLFCSKESQRKASDAKQVYCCRKRIERCSVAIVTAVILFLLIVPIYLLFHLIGGPREAMSPHANAVCIGILLVFTLLFSAAMSLFTSAKKHEILGAAAAYCAVLVVFLGNVGNVSAS</sequence>
<evidence type="ECO:0000313" key="4">
    <source>
        <dbReference type="Proteomes" id="UP001310594"/>
    </source>
</evidence>
<proteinExistence type="predicted"/>
<feature type="transmembrane region" description="Helical" evidence="1">
    <location>
        <begin position="210"/>
        <end position="231"/>
    </location>
</feature>
<dbReference type="PANTHER" id="PTHR34502">
    <property type="entry name" value="DUF6594 DOMAIN-CONTAINING PROTEIN-RELATED"/>
    <property type="match status" value="1"/>
</dbReference>
<dbReference type="AlphaFoldDB" id="A0AAN7W2J8"/>
<protein>
    <recommendedName>
        <fullName evidence="2">DUF6594 domain-containing protein</fullName>
    </recommendedName>
</protein>
<name>A0AAN7W2J8_9PEZI</name>
<dbReference type="Pfam" id="PF20237">
    <property type="entry name" value="DUF6594"/>
    <property type="match status" value="1"/>
</dbReference>
<evidence type="ECO:0000256" key="1">
    <source>
        <dbReference type="SAM" id="Phobius"/>
    </source>
</evidence>
<evidence type="ECO:0000313" key="3">
    <source>
        <dbReference type="EMBL" id="KAK5694842.1"/>
    </source>
</evidence>
<comment type="caution">
    <text evidence="3">The sequence shown here is derived from an EMBL/GenBank/DDBJ whole genome shotgun (WGS) entry which is preliminary data.</text>
</comment>
<dbReference type="PANTHER" id="PTHR34502:SF3">
    <property type="entry name" value="DUF6594 DOMAIN-CONTAINING PROTEIN"/>
    <property type="match status" value="1"/>
</dbReference>
<reference evidence="3" key="1">
    <citation type="submission" date="2023-08" db="EMBL/GenBank/DDBJ databases">
        <title>Black Yeasts Isolated from many extreme environments.</title>
        <authorList>
            <person name="Coleine C."/>
            <person name="Stajich J.E."/>
            <person name="Selbmann L."/>
        </authorList>
    </citation>
    <scope>NUCLEOTIDE SEQUENCE</scope>
    <source>
        <strain evidence="3">CCFEE 5810</strain>
    </source>
</reference>
<keyword evidence="1" id="KW-0472">Membrane</keyword>
<keyword evidence="1" id="KW-1133">Transmembrane helix</keyword>
<keyword evidence="1" id="KW-0812">Transmembrane</keyword>
<organism evidence="3 4">
    <name type="scientific">Elasticomyces elasticus</name>
    <dbReference type="NCBI Taxonomy" id="574655"/>
    <lineage>
        <taxon>Eukaryota</taxon>
        <taxon>Fungi</taxon>
        <taxon>Dikarya</taxon>
        <taxon>Ascomycota</taxon>
        <taxon>Pezizomycotina</taxon>
        <taxon>Dothideomycetes</taxon>
        <taxon>Dothideomycetidae</taxon>
        <taxon>Mycosphaerellales</taxon>
        <taxon>Teratosphaeriaceae</taxon>
        <taxon>Elasticomyces</taxon>
    </lineage>
</organism>